<evidence type="ECO:0008006" key="5">
    <source>
        <dbReference type="Google" id="ProtNLM"/>
    </source>
</evidence>
<feature type="transmembrane region" description="Helical" evidence="2">
    <location>
        <begin position="288"/>
        <end position="308"/>
    </location>
</feature>
<organism evidence="3 4">
    <name type="scientific">Gardnerella vaginalis</name>
    <dbReference type="NCBI Taxonomy" id="2702"/>
    <lineage>
        <taxon>Bacteria</taxon>
        <taxon>Bacillati</taxon>
        <taxon>Actinomycetota</taxon>
        <taxon>Actinomycetes</taxon>
        <taxon>Bifidobacteriales</taxon>
        <taxon>Bifidobacteriaceae</taxon>
        <taxon>Gardnerella</taxon>
    </lineage>
</organism>
<dbReference type="PATRIC" id="fig|2702.101.peg.270"/>
<dbReference type="InterPro" id="IPR045931">
    <property type="entry name" value="DUF6350"/>
</dbReference>
<keyword evidence="2" id="KW-0812">Transmembrane</keyword>
<evidence type="ECO:0000313" key="3">
    <source>
        <dbReference type="EMBL" id="KXI18505.1"/>
    </source>
</evidence>
<accession>A0A135ZA76</accession>
<feature type="compositionally biased region" description="Low complexity" evidence="1">
    <location>
        <begin position="438"/>
        <end position="496"/>
    </location>
</feature>
<evidence type="ECO:0000256" key="1">
    <source>
        <dbReference type="SAM" id="MobiDB-lite"/>
    </source>
</evidence>
<reference evidence="3 4" key="1">
    <citation type="submission" date="2016-02" db="EMBL/GenBank/DDBJ databases">
        <authorList>
            <person name="Wen L."/>
            <person name="He K."/>
            <person name="Yang H."/>
        </authorList>
    </citation>
    <scope>NUCLEOTIDE SEQUENCE [LARGE SCALE GENOMIC DNA]</scope>
    <source>
        <strain evidence="3 4">CMW7778B</strain>
    </source>
</reference>
<comment type="caution">
    <text evidence="3">The sequence shown here is derived from an EMBL/GenBank/DDBJ whole genome shotgun (WGS) entry which is preliminary data.</text>
</comment>
<feature type="transmembrane region" description="Helical" evidence="2">
    <location>
        <begin position="74"/>
        <end position="95"/>
    </location>
</feature>
<feature type="transmembrane region" description="Helical" evidence="2">
    <location>
        <begin position="249"/>
        <end position="268"/>
    </location>
</feature>
<name>A0A135ZA76_GARVA</name>
<feature type="transmembrane region" description="Helical" evidence="2">
    <location>
        <begin position="224"/>
        <end position="242"/>
    </location>
</feature>
<feature type="transmembrane region" description="Helical" evidence="2">
    <location>
        <begin position="15"/>
        <end position="40"/>
    </location>
</feature>
<proteinExistence type="predicted"/>
<feature type="transmembrane region" description="Helical" evidence="2">
    <location>
        <begin position="385"/>
        <end position="409"/>
    </location>
</feature>
<evidence type="ECO:0000313" key="4">
    <source>
        <dbReference type="Proteomes" id="UP000070505"/>
    </source>
</evidence>
<feature type="transmembrane region" description="Helical" evidence="2">
    <location>
        <begin position="102"/>
        <end position="119"/>
    </location>
</feature>
<dbReference type="AlphaFoldDB" id="A0A135ZA76"/>
<feature type="compositionally biased region" description="Basic and acidic residues" evidence="1">
    <location>
        <begin position="498"/>
        <end position="512"/>
    </location>
</feature>
<protein>
    <recommendedName>
        <fullName evidence="5">Beta-carotene 15,15'-monooxygenase</fullName>
    </recommendedName>
</protein>
<dbReference type="RefSeq" id="WP_075523191.1">
    <property type="nucleotide sequence ID" value="NZ_KQ961853.1"/>
</dbReference>
<feature type="transmembrane region" description="Helical" evidence="2">
    <location>
        <begin position="329"/>
        <end position="354"/>
    </location>
</feature>
<feature type="transmembrane region" description="Helical" evidence="2">
    <location>
        <begin position="131"/>
        <end position="154"/>
    </location>
</feature>
<keyword evidence="2" id="KW-0472">Membrane</keyword>
<sequence length="534" mass="57817">MERLKSYVITFLKGIASPIITMIVFALTIGLFLSLTLLVISIEEGTGNFSDSAMSITCATLMLAQGVGLGFDGFILTIIPLGLTFLLIAFMSWLISRFKGSIPVYIIGLVCWIILNGIISRNTSIELLDSLPILLVKSSVIYIISLLFAVIPNSKIMNFVKDWIKKYIPSIACKAIRLSIIGTLAVVIVYAVVSCVFIVLFSVLGAENVESYFVTLDMQQGSRILTTIACLAWLPNVVLWILSWICGAGFSFGSVASFALNHASYKQIPPVPVFGIFPHAVTGNLQQLLILGAIPVSMFICALFILFLKNGCNIRLRCSSNKIDYKQTFIDFSFSAVCLVAIASCTTIVMTIIFNCCNGSLGQYRLKNVGVNIIESVHAVGQSTLLPFISAWLVSLIGIVLLCLIRLLLDFIKNKYFPHKDDNKINSSASDEEKTIISSSSNTSEKSSSGSNSSNSSNSLSTSSNSSSSNSLSNANSSSSSCNTNSLSSLSNTNSSFKSRENNNEDASKESSDNPPLSSKHNVPRTVRSKTVKE</sequence>
<evidence type="ECO:0000256" key="2">
    <source>
        <dbReference type="SAM" id="Phobius"/>
    </source>
</evidence>
<dbReference type="EMBL" id="LSRC01000012">
    <property type="protein sequence ID" value="KXI18505.1"/>
    <property type="molecule type" value="Genomic_DNA"/>
</dbReference>
<feature type="region of interest" description="Disordered" evidence="1">
    <location>
        <begin position="423"/>
        <end position="534"/>
    </location>
</feature>
<dbReference type="Pfam" id="PF19877">
    <property type="entry name" value="DUF6350"/>
    <property type="match status" value="1"/>
</dbReference>
<keyword evidence="2" id="KW-1133">Transmembrane helix</keyword>
<feature type="transmembrane region" description="Helical" evidence="2">
    <location>
        <begin position="175"/>
        <end position="204"/>
    </location>
</feature>
<dbReference type="Proteomes" id="UP000070505">
    <property type="component" value="Unassembled WGS sequence"/>
</dbReference>
<gene>
    <name evidence="3" type="ORF">HMPREF3230_00276</name>
</gene>